<accession>A0A8T2U9F6</accession>
<proteinExistence type="predicted"/>
<dbReference type="AlphaFoldDB" id="A0A8T2U9F6"/>
<dbReference type="PANTHER" id="PTHR46602:SF1">
    <property type="entry name" value="PROTEIN SUPPRESSOR OF GENE SILENCING 3"/>
    <property type="match status" value="1"/>
</dbReference>
<comment type="caution">
    <text evidence="5">The sequence shown here is derived from an EMBL/GenBank/DDBJ whole genome shotgun (WGS) entry which is preliminary data.</text>
</comment>
<dbReference type="PANTHER" id="PTHR46602">
    <property type="entry name" value="PROTEIN SUPPRESSOR OF GENE SILENCING 3"/>
    <property type="match status" value="1"/>
</dbReference>
<name>A0A8T2U9F6_CERRI</name>
<evidence type="ECO:0000259" key="4">
    <source>
        <dbReference type="PROSITE" id="PS50089"/>
    </source>
</evidence>
<organism evidence="5 6">
    <name type="scientific">Ceratopteris richardii</name>
    <name type="common">Triangle waterfern</name>
    <dbReference type="NCBI Taxonomy" id="49495"/>
    <lineage>
        <taxon>Eukaryota</taxon>
        <taxon>Viridiplantae</taxon>
        <taxon>Streptophyta</taxon>
        <taxon>Embryophyta</taxon>
        <taxon>Tracheophyta</taxon>
        <taxon>Polypodiopsida</taxon>
        <taxon>Polypodiidae</taxon>
        <taxon>Polypodiales</taxon>
        <taxon>Pteridineae</taxon>
        <taxon>Pteridaceae</taxon>
        <taxon>Parkerioideae</taxon>
        <taxon>Ceratopteris</taxon>
    </lineage>
</organism>
<keyword evidence="6" id="KW-1185">Reference proteome</keyword>
<keyword evidence="1" id="KW-0863">Zinc-finger</keyword>
<keyword evidence="1" id="KW-0479">Metal-binding</keyword>
<dbReference type="OrthoDB" id="1915348at2759"/>
<dbReference type="GO" id="GO:0008270">
    <property type="term" value="F:zinc ion binding"/>
    <property type="evidence" value="ECO:0007669"/>
    <property type="project" value="UniProtKB-KW"/>
</dbReference>
<evidence type="ECO:0000256" key="3">
    <source>
        <dbReference type="SAM" id="MobiDB-lite"/>
    </source>
</evidence>
<dbReference type="Pfam" id="PF03468">
    <property type="entry name" value="XS"/>
    <property type="match status" value="1"/>
</dbReference>
<keyword evidence="1" id="KW-0862">Zinc</keyword>
<gene>
    <name evidence="5" type="ORF">KP509_09G097400</name>
</gene>
<dbReference type="SUPFAM" id="SSF57850">
    <property type="entry name" value="RING/U-box"/>
    <property type="match status" value="1"/>
</dbReference>
<dbReference type="Gene3D" id="3.30.70.2890">
    <property type="entry name" value="XS domain"/>
    <property type="match status" value="1"/>
</dbReference>
<reference evidence="5" key="1">
    <citation type="submission" date="2021-08" db="EMBL/GenBank/DDBJ databases">
        <title>WGS assembly of Ceratopteris richardii.</title>
        <authorList>
            <person name="Marchant D.B."/>
            <person name="Chen G."/>
            <person name="Jenkins J."/>
            <person name="Shu S."/>
            <person name="Leebens-Mack J."/>
            <person name="Grimwood J."/>
            <person name="Schmutz J."/>
            <person name="Soltis P."/>
            <person name="Soltis D."/>
            <person name="Chen Z.-H."/>
        </authorList>
    </citation>
    <scope>NUCLEOTIDE SEQUENCE</scope>
    <source>
        <strain evidence="5">Whitten #5841</strain>
        <tissue evidence="5">Leaf</tissue>
    </source>
</reference>
<dbReference type="GO" id="GO:0031047">
    <property type="term" value="P:regulatory ncRNA-mediated gene silencing"/>
    <property type="evidence" value="ECO:0007669"/>
    <property type="project" value="InterPro"/>
</dbReference>
<dbReference type="Proteomes" id="UP000825935">
    <property type="component" value="Chromosome 9"/>
</dbReference>
<dbReference type="InterPro" id="IPR001841">
    <property type="entry name" value="Znf_RING"/>
</dbReference>
<dbReference type="InterPro" id="IPR005380">
    <property type="entry name" value="XS_domain"/>
</dbReference>
<dbReference type="InterPro" id="IPR038588">
    <property type="entry name" value="XS_domain_sf"/>
</dbReference>
<dbReference type="OMA" id="CRHANIC"/>
<dbReference type="EMBL" id="CM035414">
    <property type="protein sequence ID" value="KAH7430413.1"/>
    <property type="molecule type" value="Genomic_DNA"/>
</dbReference>
<sequence length="526" mass="62056">MAEPPREAGQEDASAIISYGSKPGSSQLPVKRKFEEDSERRIVWPPVVVMENTLTHYQEDASAIISYGSTPGNSQLPVKRKFEEDSERRIVWPPVVVIENTLTHYDTEQKRWKGLENDEVRTFLKNFKDINFTKVSAVYGKFERNMGKSLVTFPPTPWGYMDAQKLSEMLENDHRGRRHWLRVCRVENPFGPGKATPDGKKILYGYLASQRDMEENDRTRKIVKRWSMESYVEKVLQPLDQCGRGAEEARRKREELLEQARQKQLSIEQNRVEVDKAAAKYREISEESESQRKHEEELESMHRKTFEERKRVYELQKLEKLENYKQCEMRMREKLKEHNLTMQQAVTKLEQLSQRLRHGIDSEKKKLELQNAEERMSDLMKLDSTLQLELEKRLAALKEKFMTRQLELQQKHNQQIMKSKERLSAEKEKFLQDKLEELNKIQKESKEAKTLTQKEIERECIICFCDMVEEKRERALFMSCKHANMCSKCAEAGWKVALKKKERYKCPTCNAEQTKKFSLLPASIYK</sequence>
<evidence type="ECO:0000256" key="1">
    <source>
        <dbReference type="PROSITE-ProRule" id="PRU00175"/>
    </source>
</evidence>
<keyword evidence="2" id="KW-0175">Coiled coil</keyword>
<feature type="coiled-coil region" evidence="2">
    <location>
        <begin position="332"/>
        <end position="389"/>
    </location>
</feature>
<evidence type="ECO:0000313" key="6">
    <source>
        <dbReference type="Proteomes" id="UP000825935"/>
    </source>
</evidence>
<dbReference type="InterPro" id="IPR044287">
    <property type="entry name" value="SGS3"/>
</dbReference>
<evidence type="ECO:0000313" key="5">
    <source>
        <dbReference type="EMBL" id="KAH7430413.1"/>
    </source>
</evidence>
<dbReference type="GO" id="GO:0051607">
    <property type="term" value="P:defense response to virus"/>
    <property type="evidence" value="ECO:0007669"/>
    <property type="project" value="InterPro"/>
</dbReference>
<dbReference type="PROSITE" id="PS50089">
    <property type="entry name" value="ZF_RING_2"/>
    <property type="match status" value="1"/>
</dbReference>
<evidence type="ECO:0000256" key="2">
    <source>
        <dbReference type="SAM" id="Coils"/>
    </source>
</evidence>
<protein>
    <recommendedName>
        <fullName evidence="4">RING-type domain-containing protein</fullName>
    </recommendedName>
</protein>
<dbReference type="SMART" id="SM00184">
    <property type="entry name" value="RING"/>
    <property type="match status" value="1"/>
</dbReference>
<feature type="region of interest" description="Disordered" evidence="3">
    <location>
        <begin position="1"/>
        <end position="32"/>
    </location>
</feature>
<dbReference type="Gene3D" id="3.30.40.10">
    <property type="entry name" value="Zinc/RING finger domain, C3HC4 (zinc finger)"/>
    <property type="match status" value="1"/>
</dbReference>
<dbReference type="InterPro" id="IPR013083">
    <property type="entry name" value="Znf_RING/FYVE/PHD"/>
</dbReference>
<feature type="domain" description="RING-type" evidence="4">
    <location>
        <begin position="460"/>
        <end position="510"/>
    </location>
</feature>
<feature type="coiled-coil region" evidence="2">
    <location>
        <begin position="239"/>
        <end position="287"/>
    </location>
</feature>